<dbReference type="InterPro" id="IPR036514">
    <property type="entry name" value="SGNH_hydro_sf"/>
</dbReference>
<dbReference type="EMBL" id="JACMSC010000009">
    <property type="protein sequence ID" value="KAG6506405.1"/>
    <property type="molecule type" value="Genomic_DNA"/>
</dbReference>
<proteinExistence type="inferred from homology"/>
<comment type="caution">
    <text evidence="2">The sequence shown here is derived from an EMBL/GenBank/DDBJ whole genome shotgun (WGS) entry which is preliminary data.</text>
</comment>
<name>A0A8J5L5I5_ZINOF</name>
<organism evidence="2 3">
    <name type="scientific">Zingiber officinale</name>
    <name type="common">Ginger</name>
    <name type="synonym">Amomum zingiber</name>
    <dbReference type="NCBI Taxonomy" id="94328"/>
    <lineage>
        <taxon>Eukaryota</taxon>
        <taxon>Viridiplantae</taxon>
        <taxon>Streptophyta</taxon>
        <taxon>Embryophyta</taxon>
        <taxon>Tracheophyta</taxon>
        <taxon>Spermatophyta</taxon>
        <taxon>Magnoliopsida</taxon>
        <taxon>Liliopsida</taxon>
        <taxon>Zingiberales</taxon>
        <taxon>Zingiberaceae</taxon>
        <taxon>Zingiber</taxon>
    </lineage>
</organism>
<protein>
    <recommendedName>
        <fullName evidence="4">GDSL esterase/lipase</fullName>
    </recommendedName>
</protein>
<keyword evidence="3" id="KW-1185">Reference proteome</keyword>
<dbReference type="PANTHER" id="PTHR22835">
    <property type="entry name" value="ZINC FINGER FYVE DOMAIN CONTAINING PROTEIN"/>
    <property type="match status" value="1"/>
</dbReference>
<dbReference type="Proteomes" id="UP000734854">
    <property type="component" value="Unassembled WGS sequence"/>
</dbReference>
<evidence type="ECO:0000313" key="3">
    <source>
        <dbReference type="Proteomes" id="UP000734854"/>
    </source>
</evidence>
<sequence length="83" mass="9205">MSILMKRFTAGALRTCCGNGGRLYNYDQSRRCNDKGYTVCENISTHVSWDGIHMTEAAHRVIASGWLYGPFVDPSILTTSSNT</sequence>
<gene>
    <name evidence="2" type="ORF">ZIOFF_031728</name>
</gene>
<reference evidence="2 3" key="1">
    <citation type="submission" date="2020-08" db="EMBL/GenBank/DDBJ databases">
        <title>Plant Genome Project.</title>
        <authorList>
            <person name="Zhang R.-G."/>
        </authorList>
    </citation>
    <scope>NUCLEOTIDE SEQUENCE [LARGE SCALE GENOMIC DNA]</scope>
    <source>
        <tissue evidence="2">Rhizome</tissue>
    </source>
</reference>
<comment type="similarity">
    <text evidence="1">Belongs to the 'GDSL' lipolytic enzyme family.</text>
</comment>
<evidence type="ECO:0008006" key="4">
    <source>
        <dbReference type="Google" id="ProtNLM"/>
    </source>
</evidence>
<evidence type="ECO:0000313" key="2">
    <source>
        <dbReference type="EMBL" id="KAG6506405.1"/>
    </source>
</evidence>
<accession>A0A8J5L5I5</accession>
<dbReference type="AlphaFoldDB" id="A0A8J5L5I5"/>
<dbReference type="Gene3D" id="3.40.50.1110">
    <property type="entry name" value="SGNH hydrolase"/>
    <property type="match status" value="1"/>
</dbReference>
<evidence type="ECO:0000256" key="1">
    <source>
        <dbReference type="ARBA" id="ARBA00008668"/>
    </source>
</evidence>
<dbReference type="PANTHER" id="PTHR22835:SF659">
    <property type="entry name" value="GDSL LIPASE_ACYLHYDROLASE, PUTATIVE (AFU_ORTHOLOGUE AFUA_2G00510)-RELATED"/>
    <property type="match status" value="1"/>
</dbReference>